<dbReference type="AlphaFoldDB" id="A0A1V3IJS4"/>
<sequence length="110" mass="13301">MDNQSLIDIVSASSKKSFIYHLHYRNKFSKQKFNTIKKAYKFYIKNQSKIDKNMQLRKDFINTFEHTLFLFICDSDKNDFFEIKPYLSIEEKTNIYFDIREMTDTLLSLS</sequence>
<evidence type="ECO:0000313" key="2">
    <source>
        <dbReference type="Proteomes" id="UP000189433"/>
    </source>
</evidence>
<dbReference type="Proteomes" id="UP000189433">
    <property type="component" value="Unassembled WGS sequence"/>
</dbReference>
<dbReference type="STRING" id="1908260.BKK50_08315"/>
<gene>
    <name evidence="1" type="ORF">BKK50_08315</name>
</gene>
<dbReference type="EMBL" id="MLHJ01000083">
    <property type="protein sequence ID" value="OOF41656.1"/>
    <property type="molecule type" value="Genomic_DNA"/>
</dbReference>
<protein>
    <submittedName>
        <fullName evidence="1">Uncharacterized protein</fullName>
    </submittedName>
</protein>
<organism evidence="1 2">
    <name type="scientific">Rodentibacter rarus</name>
    <dbReference type="NCBI Taxonomy" id="1908260"/>
    <lineage>
        <taxon>Bacteria</taxon>
        <taxon>Pseudomonadati</taxon>
        <taxon>Pseudomonadota</taxon>
        <taxon>Gammaproteobacteria</taxon>
        <taxon>Pasteurellales</taxon>
        <taxon>Pasteurellaceae</taxon>
        <taxon>Rodentibacter</taxon>
    </lineage>
</organism>
<comment type="caution">
    <text evidence="1">The sequence shown here is derived from an EMBL/GenBank/DDBJ whole genome shotgun (WGS) entry which is preliminary data.</text>
</comment>
<dbReference type="RefSeq" id="WP_077417187.1">
    <property type="nucleotide sequence ID" value="NZ_MLHJ01000083.1"/>
</dbReference>
<accession>A0A1V3IJS4</accession>
<proteinExistence type="predicted"/>
<name>A0A1V3IJS4_9PAST</name>
<dbReference type="OrthoDB" id="9553840at2"/>
<evidence type="ECO:0000313" key="1">
    <source>
        <dbReference type="EMBL" id="OOF41656.1"/>
    </source>
</evidence>
<keyword evidence="2" id="KW-1185">Reference proteome</keyword>
<reference evidence="1 2" key="1">
    <citation type="submission" date="2016-10" db="EMBL/GenBank/DDBJ databases">
        <title>Rodentibacter gen. nov. and new species.</title>
        <authorList>
            <person name="Christensen H."/>
        </authorList>
    </citation>
    <scope>NUCLEOTIDE SEQUENCE [LARGE SCALE GENOMIC DNA]</scope>
    <source>
        <strain evidence="1 2">CCUG17206</strain>
    </source>
</reference>